<dbReference type="PANTHER" id="PTHR37422:SF13">
    <property type="entry name" value="LIPOPOLYSACCHARIDE BIOSYNTHESIS PROTEIN PA4999-RELATED"/>
    <property type="match status" value="1"/>
</dbReference>
<protein>
    <submittedName>
        <fullName evidence="7">O-Antigen ligase</fullName>
    </submittedName>
</protein>
<evidence type="ECO:0000256" key="1">
    <source>
        <dbReference type="ARBA" id="ARBA00004141"/>
    </source>
</evidence>
<sequence>MGWYSARLSSSKALYIGPVRALAWGLALSPIFPPLSLLSPLFLPQLRKLPKAAWAVLALYGLSLLLPALFAGKEALTLAALRLLYVLGLVGAGVALAPVGLGPLGYGLFVLYLEAFLASYLAFGDRVSSERLLHPYHSPVGLGLMGTLGILLAFHVRYPWPFRVLLGLLGGVVLLLSGSRGGLLALLVGGAAGVLFQRRGWLALGAAGLFLLLAGSLEAPVAQRFFQAHLSGREGLWLRAYEVFQAHPWTGVGPYLLGDELKGVLFGDCFLFPFLEMRGVACPEALKPLGGLWTFAHNHLLQALGESGLLGAMGLLLLVGAFLAGAWGSGLLFSLLLAFLAMGMVDNPFSVPSPFRGEVFFLAGGMALLRGFRPPLALGLAGASALLLSLPFLYLATRTAPPPPTLLYAAIPQGKGVGVVRLQGEGYRAQVWLCREGCRRLGWEWDAGKPILFPFPEGLPPGRYQVRIVLFGQHRLAQKPRYVLPFEVER</sequence>
<feature type="transmembrane region" description="Helical" evidence="5">
    <location>
        <begin position="52"/>
        <end position="71"/>
    </location>
</feature>
<dbReference type="EMBL" id="LHCI01000106">
    <property type="protein sequence ID" value="KOX90859.1"/>
    <property type="molecule type" value="Genomic_DNA"/>
</dbReference>
<dbReference type="GO" id="GO:0016874">
    <property type="term" value="F:ligase activity"/>
    <property type="evidence" value="ECO:0007669"/>
    <property type="project" value="UniProtKB-KW"/>
</dbReference>
<feature type="transmembrane region" description="Helical" evidence="5">
    <location>
        <begin position="83"/>
        <end position="100"/>
    </location>
</feature>
<feature type="transmembrane region" description="Helical" evidence="5">
    <location>
        <begin position="12"/>
        <end position="32"/>
    </location>
</feature>
<comment type="caution">
    <text evidence="7">The sequence shown here is derived from an EMBL/GenBank/DDBJ whole genome shotgun (WGS) entry which is preliminary data.</text>
</comment>
<comment type="subcellular location">
    <subcellularLocation>
        <location evidence="1">Membrane</location>
        <topology evidence="1">Multi-pass membrane protein</topology>
    </subcellularLocation>
</comment>
<dbReference type="PATRIC" id="fig|271.14.peg.2135"/>
<keyword evidence="2 5" id="KW-0812">Transmembrane</keyword>
<keyword evidence="3 5" id="KW-1133">Transmembrane helix</keyword>
<evidence type="ECO:0000256" key="5">
    <source>
        <dbReference type="SAM" id="Phobius"/>
    </source>
</evidence>
<gene>
    <name evidence="7" type="ORF">BVI061214_02057</name>
</gene>
<evidence type="ECO:0000259" key="6">
    <source>
        <dbReference type="Pfam" id="PF04932"/>
    </source>
</evidence>
<dbReference type="InterPro" id="IPR051533">
    <property type="entry name" value="WaaL-like"/>
</dbReference>
<evidence type="ECO:0000256" key="2">
    <source>
        <dbReference type="ARBA" id="ARBA00022692"/>
    </source>
</evidence>
<feature type="transmembrane region" description="Helical" evidence="5">
    <location>
        <begin position="136"/>
        <end position="158"/>
    </location>
</feature>
<evidence type="ECO:0000313" key="7">
    <source>
        <dbReference type="EMBL" id="KOX90859.1"/>
    </source>
</evidence>
<evidence type="ECO:0000313" key="8">
    <source>
        <dbReference type="Proteomes" id="UP000037685"/>
    </source>
</evidence>
<dbReference type="PANTHER" id="PTHR37422">
    <property type="entry name" value="TEICHURONIC ACID BIOSYNTHESIS PROTEIN TUAE"/>
    <property type="match status" value="1"/>
</dbReference>
<keyword evidence="4 5" id="KW-0472">Membrane</keyword>
<dbReference type="InterPro" id="IPR007016">
    <property type="entry name" value="O-antigen_ligase-rel_domated"/>
</dbReference>
<feature type="transmembrane region" description="Helical" evidence="5">
    <location>
        <begin position="309"/>
        <end position="342"/>
    </location>
</feature>
<keyword evidence="7" id="KW-0436">Ligase</keyword>
<name>A0A0M9AFD9_THEAQ</name>
<feature type="transmembrane region" description="Helical" evidence="5">
    <location>
        <begin position="106"/>
        <end position="124"/>
    </location>
</feature>
<dbReference type="Proteomes" id="UP000037685">
    <property type="component" value="Unassembled WGS sequence"/>
</dbReference>
<dbReference type="AlphaFoldDB" id="A0A0M9AFD9"/>
<dbReference type="Pfam" id="PF04932">
    <property type="entry name" value="Wzy_C"/>
    <property type="match status" value="1"/>
</dbReference>
<dbReference type="GO" id="GO:0016020">
    <property type="term" value="C:membrane"/>
    <property type="evidence" value="ECO:0007669"/>
    <property type="project" value="UniProtKB-SubCell"/>
</dbReference>
<accession>A0A0M9AFD9</accession>
<evidence type="ECO:0000256" key="3">
    <source>
        <dbReference type="ARBA" id="ARBA00022989"/>
    </source>
</evidence>
<feature type="transmembrane region" description="Helical" evidence="5">
    <location>
        <begin position="378"/>
        <end position="396"/>
    </location>
</feature>
<feature type="domain" description="O-antigen ligase-related" evidence="6">
    <location>
        <begin position="167"/>
        <end position="315"/>
    </location>
</feature>
<reference evidence="7 8" key="1">
    <citation type="submission" date="2015-07" db="EMBL/GenBank/DDBJ databases">
        <authorList>
            <person name="Noorani M."/>
        </authorList>
    </citation>
    <scope>NUCLEOTIDE SEQUENCE [LARGE SCALE GENOMIC DNA]</scope>
    <source>
        <strain evidence="8">ATCC 25104 / DSM 625 / JCM 10724 / NBRC 103206 / NCIMB 11243 / YT-1</strain>
    </source>
</reference>
<evidence type="ECO:0000256" key="4">
    <source>
        <dbReference type="ARBA" id="ARBA00023136"/>
    </source>
</evidence>
<feature type="transmembrane region" description="Helical" evidence="5">
    <location>
        <begin position="164"/>
        <end position="188"/>
    </location>
</feature>
<proteinExistence type="predicted"/>
<organism evidence="7 8">
    <name type="scientific">Thermus aquaticus</name>
    <dbReference type="NCBI Taxonomy" id="271"/>
    <lineage>
        <taxon>Bacteria</taxon>
        <taxon>Thermotogati</taxon>
        <taxon>Deinococcota</taxon>
        <taxon>Deinococci</taxon>
        <taxon>Thermales</taxon>
        <taxon>Thermaceae</taxon>
        <taxon>Thermus</taxon>
    </lineage>
</organism>
<feature type="transmembrane region" description="Helical" evidence="5">
    <location>
        <begin position="200"/>
        <end position="217"/>
    </location>
</feature>